<protein>
    <submittedName>
        <fullName evidence="1">Jg20432 protein</fullName>
    </submittedName>
</protein>
<organism evidence="1 2">
    <name type="scientific">Pararge aegeria aegeria</name>
    <dbReference type="NCBI Taxonomy" id="348720"/>
    <lineage>
        <taxon>Eukaryota</taxon>
        <taxon>Metazoa</taxon>
        <taxon>Ecdysozoa</taxon>
        <taxon>Arthropoda</taxon>
        <taxon>Hexapoda</taxon>
        <taxon>Insecta</taxon>
        <taxon>Pterygota</taxon>
        <taxon>Neoptera</taxon>
        <taxon>Endopterygota</taxon>
        <taxon>Lepidoptera</taxon>
        <taxon>Glossata</taxon>
        <taxon>Ditrysia</taxon>
        <taxon>Papilionoidea</taxon>
        <taxon>Nymphalidae</taxon>
        <taxon>Satyrinae</taxon>
        <taxon>Satyrini</taxon>
        <taxon>Parargina</taxon>
        <taxon>Pararge</taxon>
    </lineage>
</organism>
<evidence type="ECO:0000313" key="1">
    <source>
        <dbReference type="EMBL" id="CAH2242430.1"/>
    </source>
</evidence>
<keyword evidence="2" id="KW-1185">Reference proteome</keyword>
<name>A0A8S4RXI0_9NEOP</name>
<gene>
    <name evidence="1" type="primary">jg20432</name>
    <name evidence="1" type="ORF">PAEG_LOCUS18750</name>
</gene>
<evidence type="ECO:0000313" key="2">
    <source>
        <dbReference type="Proteomes" id="UP000838756"/>
    </source>
</evidence>
<proteinExistence type="predicted"/>
<dbReference type="AlphaFoldDB" id="A0A8S4RXI0"/>
<sequence>MFFANQIKTTTEATHHRITVYPKQIAEISETKPTIPTQRYHRRKDHDNIICRTEKCSGTSRSQIEFRHGDWARRCAGAASGARGVATVAEGGH</sequence>
<dbReference type="EMBL" id="CAKXAJ010025646">
    <property type="protein sequence ID" value="CAH2242430.1"/>
    <property type="molecule type" value="Genomic_DNA"/>
</dbReference>
<dbReference type="Proteomes" id="UP000838756">
    <property type="component" value="Unassembled WGS sequence"/>
</dbReference>
<reference evidence="1" key="1">
    <citation type="submission" date="2022-03" db="EMBL/GenBank/DDBJ databases">
        <authorList>
            <person name="Lindestad O."/>
        </authorList>
    </citation>
    <scope>NUCLEOTIDE SEQUENCE</scope>
</reference>
<accession>A0A8S4RXI0</accession>
<comment type="caution">
    <text evidence="1">The sequence shown here is derived from an EMBL/GenBank/DDBJ whole genome shotgun (WGS) entry which is preliminary data.</text>
</comment>